<evidence type="ECO:0000313" key="2">
    <source>
        <dbReference type="Proteomes" id="UP000553632"/>
    </source>
</evidence>
<comment type="caution">
    <text evidence="1">The sequence shown here is derived from an EMBL/GenBank/DDBJ whole genome shotgun (WGS) entry which is preliminary data.</text>
</comment>
<evidence type="ECO:0000313" key="1">
    <source>
        <dbReference type="EMBL" id="KAF4739184.1"/>
    </source>
</evidence>
<feature type="non-terminal residue" evidence="1">
    <location>
        <position position="331"/>
    </location>
</feature>
<protein>
    <submittedName>
        <fullName evidence="1">Uncharacterized protein</fullName>
    </submittedName>
</protein>
<dbReference type="EMBL" id="JABANO010014083">
    <property type="protein sequence ID" value="KAF4739184.1"/>
    <property type="molecule type" value="Genomic_DNA"/>
</dbReference>
<feature type="non-terminal residue" evidence="1">
    <location>
        <position position="1"/>
    </location>
</feature>
<dbReference type="OMA" id="NDYYDHE"/>
<accession>A0A7J6T1R3</accession>
<dbReference type="Proteomes" id="UP000553632">
    <property type="component" value="Unassembled WGS sequence"/>
</dbReference>
<organism evidence="1 2">
    <name type="scientific">Perkinsus olseni</name>
    <name type="common">Perkinsus atlanticus</name>
    <dbReference type="NCBI Taxonomy" id="32597"/>
    <lineage>
        <taxon>Eukaryota</taxon>
        <taxon>Sar</taxon>
        <taxon>Alveolata</taxon>
        <taxon>Perkinsozoa</taxon>
        <taxon>Perkinsea</taxon>
        <taxon>Perkinsida</taxon>
        <taxon>Perkinsidae</taxon>
        <taxon>Perkinsus</taxon>
    </lineage>
</organism>
<reference evidence="1 2" key="1">
    <citation type="submission" date="2020-04" db="EMBL/GenBank/DDBJ databases">
        <title>Perkinsus olseni comparative genomics.</title>
        <authorList>
            <person name="Bogema D.R."/>
        </authorList>
    </citation>
    <scope>NUCLEOTIDE SEQUENCE [LARGE SCALE GENOMIC DNA]</scope>
    <source>
        <strain evidence="1 2">ATCC PRA-207</strain>
    </source>
</reference>
<gene>
    <name evidence="1" type="ORF">FOZ63_012639</name>
</gene>
<sequence>VAIAAVASASNANQHATAINNLVEKVDGNLGTASSEELKGSMADRMKQCFCWSLFVVESLLPGFTAQHELTILLGVRLLQRRCLISRLPVDLQLPTIRDLQLDYVKICTSPTCSSDGIVQPSADVKAIDAAYKLPEPRQFVPDNDDLPYALWKRDMKSQISAMRLSGLTALHYLLRGTTESIRRELYDVVSSTECYSVDPNFVMNKVFAKLDGRFATSWTVPEALERWQSLEQGSSETMPSFLAKFDSERSLYEGVTGRKLEDVDLIARLLGAVKPRLALKLQESHGSRVRSLSLDELKSDLIFFERLLKKSDAAATGSKSPGPTENDEKK</sequence>
<keyword evidence="2" id="KW-1185">Reference proteome</keyword>
<name>A0A7J6T1R3_PEROL</name>
<proteinExistence type="predicted"/>
<dbReference type="AlphaFoldDB" id="A0A7J6T1R3"/>